<dbReference type="PANTHER" id="PTHR12428:SF65">
    <property type="entry name" value="CYTOCHROME C OXIDASE ASSEMBLY PROTEIN COX18, MITOCHONDRIAL"/>
    <property type="match status" value="1"/>
</dbReference>
<proteinExistence type="predicted"/>
<organism evidence="6 7">
    <name type="scientific">Planoprotostelium fungivorum</name>
    <dbReference type="NCBI Taxonomy" id="1890364"/>
    <lineage>
        <taxon>Eukaryota</taxon>
        <taxon>Amoebozoa</taxon>
        <taxon>Evosea</taxon>
        <taxon>Variosea</taxon>
        <taxon>Cavosteliida</taxon>
        <taxon>Cavosteliaceae</taxon>
        <taxon>Planoprotostelium</taxon>
    </lineage>
</organism>
<dbReference type="GO" id="GO:0032979">
    <property type="term" value="P:protein insertion into mitochondrial inner membrane from matrix"/>
    <property type="evidence" value="ECO:0007669"/>
    <property type="project" value="TreeGrafter"/>
</dbReference>
<comment type="subcellular location">
    <subcellularLocation>
        <location evidence="1">Membrane</location>
        <topology evidence="1">Multi-pass membrane protein</topology>
    </subcellularLocation>
</comment>
<gene>
    <name evidence="6" type="ORF">PROFUN_06909</name>
</gene>
<evidence type="ECO:0000256" key="5">
    <source>
        <dbReference type="SAM" id="Phobius"/>
    </source>
</evidence>
<reference evidence="6 7" key="1">
    <citation type="journal article" date="2018" name="Genome Biol. Evol.">
        <title>Multiple Roots of Fruiting Body Formation in Amoebozoa.</title>
        <authorList>
            <person name="Hillmann F."/>
            <person name="Forbes G."/>
            <person name="Novohradska S."/>
            <person name="Ferling I."/>
            <person name="Riege K."/>
            <person name="Groth M."/>
            <person name="Westermann M."/>
            <person name="Marz M."/>
            <person name="Spaller T."/>
            <person name="Winckler T."/>
            <person name="Schaap P."/>
            <person name="Glockner G."/>
        </authorList>
    </citation>
    <scope>NUCLEOTIDE SEQUENCE [LARGE SCALE GENOMIC DNA]</scope>
    <source>
        <strain evidence="6 7">Jena</strain>
    </source>
</reference>
<feature type="transmembrane region" description="Helical" evidence="5">
    <location>
        <begin position="291"/>
        <end position="308"/>
    </location>
</feature>
<accession>A0A2P6NMW3</accession>
<evidence type="ECO:0000313" key="7">
    <source>
        <dbReference type="Proteomes" id="UP000241769"/>
    </source>
</evidence>
<keyword evidence="4 5" id="KW-0472">Membrane</keyword>
<name>A0A2P6NMW3_9EUKA</name>
<dbReference type="STRING" id="1890364.A0A2P6NMW3"/>
<evidence type="ECO:0000256" key="2">
    <source>
        <dbReference type="ARBA" id="ARBA00022692"/>
    </source>
</evidence>
<evidence type="ECO:0000313" key="6">
    <source>
        <dbReference type="EMBL" id="PRP85307.1"/>
    </source>
</evidence>
<dbReference type="PANTHER" id="PTHR12428">
    <property type="entry name" value="OXA1"/>
    <property type="match status" value="1"/>
</dbReference>
<sequence length="315" mass="36479">MLRLFTQTTRIRPLQIHSSVHTRRFIPLSTPRCFSTTSRLKLSQEEIDRITRNPLDDQQSDLHERFSPPEPIAPKYIEDTIQHEEVLAPTTAIPMALDTLSQYLPVEAIVSGLHTYHDATGLPWWGVMASMGLFMKLLNIPFQRIAIRNQRRLSESKALPVLLKALETTVPKDRPKALAAVKRQMKKEGYRVYKNWAFLSTIPVSLLFAVSLRYLYSTEEGLFWFHTLSEVDGWWRLPTLSSFLTLATWEVGQQYNKMNEMKWYKVVRWGVPWLCVMTIPLVSALPQGLHLYWLSVSLLSFGQALYAMRKRMKSA</sequence>
<keyword evidence="2 5" id="KW-0812">Transmembrane</keyword>
<dbReference type="Proteomes" id="UP000241769">
    <property type="component" value="Unassembled WGS sequence"/>
</dbReference>
<feature type="transmembrane region" description="Helical" evidence="5">
    <location>
        <begin position="234"/>
        <end position="251"/>
    </location>
</feature>
<protein>
    <submittedName>
        <fullName evidence="6">Mitochondrial inner membrane protein OXA1L-like</fullName>
    </submittedName>
</protein>
<dbReference type="InterPro" id="IPR001708">
    <property type="entry name" value="YidC/ALB3/OXA1/COX18"/>
</dbReference>
<evidence type="ECO:0000256" key="3">
    <source>
        <dbReference type="ARBA" id="ARBA00022989"/>
    </source>
</evidence>
<evidence type="ECO:0000256" key="1">
    <source>
        <dbReference type="ARBA" id="ARBA00004141"/>
    </source>
</evidence>
<evidence type="ECO:0000256" key="4">
    <source>
        <dbReference type="ARBA" id="ARBA00023136"/>
    </source>
</evidence>
<keyword evidence="7" id="KW-1185">Reference proteome</keyword>
<comment type="caution">
    <text evidence="6">The sequence shown here is derived from an EMBL/GenBank/DDBJ whole genome shotgun (WGS) entry which is preliminary data.</text>
</comment>
<dbReference type="GO" id="GO:0005743">
    <property type="term" value="C:mitochondrial inner membrane"/>
    <property type="evidence" value="ECO:0007669"/>
    <property type="project" value="TreeGrafter"/>
</dbReference>
<dbReference type="EMBL" id="MDYQ01000047">
    <property type="protein sequence ID" value="PRP85307.1"/>
    <property type="molecule type" value="Genomic_DNA"/>
</dbReference>
<dbReference type="GO" id="GO:0032977">
    <property type="term" value="F:membrane insertase activity"/>
    <property type="evidence" value="ECO:0007669"/>
    <property type="project" value="InterPro"/>
</dbReference>
<dbReference type="AlphaFoldDB" id="A0A2P6NMW3"/>
<keyword evidence="3 5" id="KW-1133">Transmembrane helix</keyword>
<dbReference type="OrthoDB" id="2148490at2759"/>
<feature type="transmembrane region" description="Helical" evidence="5">
    <location>
        <begin position="263"/>
        <end position="285"/>
    </location>
</feature>
<feature type="transmembrane region" description="Helical" evidence="5">
    <location>
        <begin position="192"/>
        <end position="214"/>
    </location>
</feature>
<feature type="transmembrane region" description="Helical" evidence="5">
    <location>
        <begin position="122"/>
        <end position="142"/>
    </location>
</feature>
<dbReference type="InParanoid" id="A0A2P6NMW3"/>